<dbReference type="HOGENOM" id="CLU_019642_0_0_2"/>
<dbReference type="InterPro" id="IPR027417">
    <property type="entry name" value="P-loop_NTPase"/>
</dbReference>
<dbReference type="InterPro" id="IPR018647">
    <property type="entry name" value="SLFN_3-like_DNA/RNA_helicase"/>
</dbReference>
<protein>
    <submittedName>
        <fullName evidence="2">ATP/GTP-binding protein</fullName>
    </submittedName>
</protein>
<evidence type="ECO:0000313" key="2">
    <source>
        <dbReference type="EMBL" id="ADJ16687.1"/>
    </source>
</evidence>
<dbReference type="OrthoDB" id="42244at2157"/>
<dbReference type="RefSeq" id="WP_013199594.1">
    <property type="nucleotide sequence ID" value="NC_014298.1"/>
</dbReference>
<proteinExistence type="predicted"/>
<organism evidence="2 3">
    <name type="scientific">Halalkalicoccus jeotgali (strain DSM 18796 / CECT 7217 / JCM 14584 / KCTC 4019 / B3)</name>
    <dbReference type="NCBI Taxonomy" id="795797"/>
    <lineage>
        <taxon>Archaea</taxon>
        <taxon>Methanobacteriati</taxon>
        <taxon>Methanobacteriota</taxon>
        <taxon>Stenosarchaea group</taxon>
        <taxon>Halobacteria</taxon>
        <taxon>Halobacteriales</taxon>
        <taxon>Halococcaceae</taxon>
        <taxon>Halalkalicoccus</taxon>
    </lineage>
</organism>
<dbReference type="SUPFAM" id="SSF52540">
    <property type="entry name" value="P-loop containing nucleoside triphosphate hydrolases"/>
    <property type="match status" value="2"/>
</dbReference>
<dbReference type="PATRIC" id="fig|795797.18.peg.3283"/>
<keyword evidence="2" id="KW-0614">Plasmid</keyword>
<dbReference type="eggNOG" id="arCOG04708">
    <property type="taxonomic scope" value="Archaea"/>
</dbReference>
<dbReference type="Proteomes" id="UP000000390">
    <property type="component" value="Plasmid 1"/>
</dbReference>
<evidence type="ECO:0000313" key="3">
    <source>
        <dbReference type="Proteomes" id="UP000000390"/>
    </source>
</evidence>
<evidence type="ECO:0000259" key="1">
    <source>
        <dbReference type="Pfam" id="PF09848"/>
    </source>
</evidence>
<dbReference type="GeneID" id="9421133"/>
<gene>
    <name evidence="2" type="ordered locus">HacjB3_16686</name>
</gene>
<dbReference type="Gene3D" id="3.40.50.300">
    <property type="entry name" value="P-loop containing nucleotide triphosphate hydrolases"/>
    <property type="match status" value="1"/>
</dbReference>
<dbReference type="KEGG" id="hje:HacjB3_16686"/>
<accession>D8JBN4</accession>
<name>D8JBN4_HALJB</name>
<feature type="domain" description="Schlafen group 3-like DNA/RNA helicase" evidence="1">
    <location>
        <begin position="267"/>
        <end position="610"/>
    </location>
</feature>
<geneLocation type="plasmid" evidence="2 3">
    <name>1</name>
</geneLocation>
<reference evidence="2 3" key="1">
    <citation type="journal article" date="2010" name="J. Bacteriol.">
        <title>Complete genome sequence of Halalkalicoccus jeotgali B3(T), an extremely halophilic archaeon.</title>
        <authorList>
            <person name="Roh S.W."/>
            <person name="Nam Y.D."/>
            <person name="Nam S.H."/>
            <person name="Choi S.H."/>
            <person name="Park H.S."/>
            <person name="Bae J.W."/>
        </authorList>
    </citation>
    <scope>NUCLEOTIDE SEQUENCE [LARGE SCALE GENOMIC DNA]</scope>
    <source>
        <strain evidence="3">DSM 18796 / CECT 7217 / JCM 14584 / KCTC 4019 / B3</strain>
        <plasmid evidence="3">1</plasmid>
    </source>
</reference>
<dbReference type="AlphaFoldDB" id="D8JBN4"/>
<dbReference type="EMBL" id="CP002063">
    <property type="protein sequence ID" value="ADJ16687.1"/>
    <property type="molecule type" value="Genomic_DNA"/>
</dbReference>
<sequence>MLIYESTKSGFLDDNLTDQLVPKIKQGYESKGLGIGSESEVRSWENSFQYMHKVLSGSDLPDDAGVAIEFKIPLTSRRIDFLISGYDEAGNANVAIVELKQWDGKTTETVADQDGIVKTFLGGGIRETIHPSYQAASYAQLLRDFNTSIQEKPIHLYPAAYLHNFKPQYRETIDNQIYQPYTEQAPLYIRGDAKKLRSFLETQIDVGDDRETLYELSEGELRPAKTLQDSLLAMLEEQDEFTLIDSQKVIFETGVEMAQRSHRDGQKRVLIVDGGPGTGKTVVAINILSELIQNDLVAQYVSKNRAPRAVYKEKLRGDKLVKEIEHLFTGAGSYVETEADTLPALIADEAHRLNAESTFFGRGENQIMEIINAAKFSVFFIDESQRVHIDDIGSKEEIRKHAHDLGAEVEELTLESQFRCNGSEGYLAWLDDVLEIRDTANADGFDLDYDLQVFDDPQTLHETIARRNEETRLSRVVAGYCWEWDKEGRSNPEAYDIKIGDYEQSWNLDTSEPWAIAEGSIDEVGCIHTCQGLEFDYVGVIIGEDLRYRDGEIVVDHEARASTDRSLFGIKKMFKEQPEKAAAKAEELIKNTYRTLMSRGMKGCYIYCCDDQLQEYLKTRVANVSTGSL</sequence>
<dbReference type="Pfam" id="PF09848">
    <property type="entry name" value="SLFN-g3_helicase"/>
    <property type="match status" value="1"/>
</dbReference>